<evidence type="ECO:0000313" key="1">
    <source>
        <dbReference type="EMBL" id="SVE02483.1"/>
    </source>
</evidence>
<accession>A0A383A4F1</accession>
<name>A0A383A4F1_9ZZZZ</name>
<dbReference type="EMBL" id="UINC01188997">
    <property type="protein sequence ID" value="SVE02483.1"/>
    <property type="molecule type" value="Genomic_DNA"/>
</dbReference>
<protein>
    <submittedName>
        <fullName evidence="1">Uncharacterized protein</fullName>
    </submittedName>
</protein>
<dbReference type="AlphaFoldDB" id="A0A383A4F1"/>
<sequence length="66" mass="7599">MSISTSLKGIPRRVKENLCLLVKRIKKTSTGTKSLLKVILKLYIDQTSHYHAEQRFGSKPKVKWKS</sequence>
<gene>
    <name evidence="1" type="ORF">METZ01_LOCUS455337</name>
</gene>
<reference evidence="1" key="1">
    <citation type="submission" date="2018-05" db="EMBL/GenBank/DDBJ databases">
        <authorList>
            <person name="Lanie J.A."/>
            <person name="Ng W.-L."/>
            <person name="Kazmierczak K.M."/>
            <person name="Andrzejewski T.M."/>
            <person name="Davidsen T.M."/>
            <person name="Wayne K.J."/>
            <person name="Tettelin H."/>
            <person name="Glass J.I."/>
            <person name="Rusch D."/>
            <person name="Podicherti R."/>
            <person name="Tsui H.-C.T."/>
            <person name="Winkler M.E."/>
        </authorList>
    </citation>
    <scope>NUCLEOTIDE SEQUENCE</scope>
</reference>
<organism evidence="1">
    <name type="scientific">marine metagenome</name>
    <dbReference type="NCBI Taxonomy" id="408172"/>
    <lineage>
        <taxon>unclassified sequences</taxon>
        <taxon>metagenomes</taxon>
        <taxon>ecological metagenomes</taxon>
    </lineage>
</organism>
<proteinExistence type="predicted"/>